<protein>
    <submittedName>
        <fullName evidence="1">Uncharacterized protein</fullName>
    </submittedName>
</protein>
<proteinExistence type="predicted"/>
<sequence length="54" mass="6201">MKEKLFDLIVKEFEGAEIWSTADNPEDARNMLMYLYGVVMAADMLTRELSDLVS</sequence>
<organism evidence="1">
    <name type="scientific">Siphoviridae sp. ctDmR33</name>
    <dbReference type="NCBI Taxonomy" id="2825389"/>
    <lineage>
        <taxon>Viruses</taxon>
        <taxon>Duplodnaviria</taxon>
        <taxon>Heunggongvirae</taxon>
        <taxon>Uroviricota</taxon>
        <taxon>Caudoviricetes</taxon>
    </lineage>
</organism>
<evidence type="ECO:0000313" key="1">
    <source>
        <dbReference type="EMBL" id="DAF99033.1"/>
    </source>
</evidence>
<reference evidence="1" key="1">
    <citation type="journal article" date="2021" name="Proc. Natl. Acad. Sci. U.S.A.">
        <title>A Catalog of Tens of Thousands of Viruses from Human Metagenomes Reveals Hidden Associations with Chronic Diseases.</title>
        <authorList>
            <person name="Tisza M.J."/>
            <person name="Buck C.B."/>
        </authorList>
    </citation>
    <scope>NUCLEOTIDE SEQUENCE</scope>
    <source>
        <strain evidence="1">CtDmR33</strain>
    </source>
</reference>
<name>A0A8S5UX31_9CAUD</name>
<dbReference type="EMBL" id="BK016159">
    <property type="protein sequence ID" value="DAF99033.1"/>
    <property type="molecule type" value="Genomic_DNA"/>
</dbReference>
<accession>A0A8S5UX31</accession>